<feature type="region of interest" description="Disordered" evidence="1">
    <location>
        <begin position="39"/>
        <end position="79"/>
    </location>
</feature>
<sequence>MDPKVLEAKRAKIVSFLEELGLDDASTMSNSELQQAVVLLPRTNSSSSSNQSTSKSDSAKSYSSGEHEPLPSVNSSKKSKFWNGMKSRAFKNAHIKKAAVITNAAQNNNGADPGTCYIEEDDAFEGAIIDESCNVMNNSYNNNKHYTPPPHAMQGVSHFQPWGFQDPSQFSGPQEYFVNSGYNSGAPAYGHVTEIHTVSLSQALAKKFTRKK</sequence>
<accession>A0A9P6EPY1</accession>
<dbReference type="Proteomes" id="UP000807306">
    <property type="component" value="Unassembled WGS sequence"/>
</dbReference>
<evidence type="ECO:0000313" key="3">
    <source>
        <dbReference type="Proteomes" id="UP000807306"/>
    </source>
</evidence>
<evidence type="ECO:0000256" key="1">
    <source>
        <dbReference type="SAM" id="MobiDB-lite"/>
    </source>
</evidence>
<reference evidence="2" key="1">
    <citation type="submission" date="2020-11" db="EMBL/GenBank/DDBJ databases">
        <authorList>
            <consortium name="DOE Joint Genome Institute"/>
            <person name="Ahrendt S."/>
            <person name="Riley R."/>
            <person name="Andreopoulos W."/>
            <person name="Labutti K."/>
            <person name="Pangilinan J."/>
            <person name="Ruiz-Duenas F.J."/>
            <person name="Barrasa J.M."/>
            <person name="Sanchez-Garcia M."/>
            <person name="Camarero S."/>
            <person name="Miyauchi S."/>
            <person name="Serrano A."/>
            <person name="Linde D."/>
            <person name="Babiker R."/>
            <person name="Drula E."/>
            <person name="Ayuso-Fernandez I."/>
            <person name="Pacheco R."/>
            <person name="Padilla G."/>
            <person name="Ferreira P."/>
            <person name="Barriuso J."/>
            <person name="Kellner H."/>
            <person name="Castanera R."/>
            <person name="Alfaro M."/>
            <person name="Ramirez L."/>
            <person name="Pisabarro A.G."/>
            <person name="Kuo A."/>
            <person name="Tritt A."/>
            <person name="Lipzen A."/>
            <person name="He G."/>
            <person name="Yan M."/>
            <person name="Ng V."/>
            <person name="Cullen D."/>
            <person name="Martin F."/>
            <person name="Rosso M.-N."/>
            <person name="Henrissat B."/>
            <person name="Hibbett D."/>
            <person name="Martinez A.T."/>
            <person name="Grigoriev I.V."/>
        </authorList>
    </citation>
    <scope>NUCLEOTIDE SEQUENCE</scope>
    <source>
        <strain evidence="2">CBS 506.95</strain>
    </source>
</reference>
<dbReference type="AlphaFoldDB" id="A0A9P6EPY1"/>
<proteinExistence type="predicted"/>
<name>A0A9P6EPY1_9AGAR</name>
<evidence type="ECO:0000313" key="2">
    <source>
        <dbReference type="EMBL" id="KAF9532752.1"/>
    </source>
</evidence>
<feature type="compositionally biased region" description="Low complexity" evidence="1">
    <location>
        <begin position="45"/>
        <end position="64"/>
    </location>
</feature>
<gene>
    <name evidence="2" type="ORF">CPB83DRAFT_903281</name>
</gene>
<comment type="caution">
    <text evidence="2">The sequence shown here is derived from an EMBL/GenBank/DDBJ whole genome shotgun (WGS) entry which is preliminary data.</text>
</comment>
<dbReference type="EMBL" id="MU157830">
    <property type="protein sequence ID" value="KAF9532752.1"/>
    <property type="molecule type" value="Genomic_DNA"/>
</dbReference>
<protein>
    <submittedName>
        <fullName evidence="2">Uncharacterized protein</fullName>
    </submittedName>
</protein>
<organism evidence="2 3">
    <name type="scientific">Crepidotus variabilis</name>
    <dbReference type="NCBI Taxonomy" id="179855"/>
    <lineage>
        <taxon>Eukaryota</taxon>
        <taxon>Fungi</taxon>
        <taxon>Dikarya</taxon>
        <taxon>Basidiomycota</taxon>
        <taxon>Agaricomycotina</taxon>
        <taxon>Agaricomycetes</taxon>
        <taxon>Agaricomycetidae</taxon>
        <taxon>Agaricales</taxon>
        <taxon>Agaricineae</taxon>
        <taxon>Crepidotaceae</taxon>
        <taxon>Crepidotus</taxon>
    </lineage>
</organism>
<keyword evidence="3" id="KW-1185">Reference proteome</keyword>